<geneLocation type="plasmid" evidence="4">
    <name>pL289</name>
</geneLocation>
<evidence type="ECO:0000313" key="4">
    <source>
        <dbReference type="EMBL" id="ARP21728.1"/>
    </source>
</evidence>
<evidence type="ECO:0000259" key="3">
    <source>
        <dbReference type="Pfam" id="PF12696"/>
    </source>
</evidence>
<dbReference type="Pfam" id="PF12696">
    <property type="entry name" value="TraG-D_C"/>
    <property type="match status" value="1"/>
</dbReference>
<organism evidence="4">
    <name type="scientific">Vibrio alginolyticus</name>
    <dbReference type="NCBI Taxonomy" id="663"/>
    <lineage>
        <taxon>Bacteria</taxon>
        <taxon>Pseudomonadati</taxon>
        <taxon>Pseudomonadota</taxon>
        <taxon>Gammaproteobacteria</taxon>
        <taxon>Vibrionales</taxon>
        <taxon>Vibrionaceae</taxon>
        <taxon>Vibrio</taxon>
    </lineage>
</organism>
<protein>
    <recommendedName>
        <fullName evidence="3">TraD/TraG TraM recognition site domain-containing protein</fullName>
    </recommendedName>
</protein>
<keyword evidence="2" id="KW-0812">Transmembrane</keyword>
<proteinExistence type="predicted"/>
<dbReference type="Gene3D" id="3.40.50.300">
    <property type="entry name" value="P-loop containing nucleotide triphosphate hydrolases"/>
    <property type="match status" value="1"/>
</dbReference>
<dbReference type="AlphaFoldDB" id="A0A1W6UFB2"/>
<sequence>MGSKGRKHIMDKAELQRRPLTLDEKLGLFFNSNKVLVLFPASFIIYLIQPFFFLIFGLLSFALIKRREVKVPKMPFFLPASSGINYDPFNPSPAKKQDGSKSYRGAKGIVYFGNEVENNLQCWFDNGTVKQHCSFLAATGSGKTFTMIGIFNVNSLIFGAGYILIDGKADLDLAHKEISLLHRFNRLDDLFLINYIQGDSNPWDEYEGHISTNTFNILDTGTAASCIESFKSLLAGDGDIWAKRADALVAGLLGPLVFLRDERVQFLNMGTLIDYLTVESAGLLASPEPLEQFNNVKIPEQVNKQIYGFIKTLPGVSAGDFKTLLKGESVKSTQVYDQFGFCSMQIILVCNMLAGDYTKIFGCESGDINQDAIVLTDRVLLALLPALEASPQSVASMGRIVLSSRKAMMGRSLGHQIEGEAKRNIETRPTNSSYPYINVMDEVGMYFDLSEGPASAQSRSLGFCLAYLAQDLPAMGKLSEEVSKTVKTVMANTIIKIGGRIIDEETRDYYQKLAGKHFVWQRDRAEISAVGMSTKSKDSSASYVEEDRLDNHEIQKLREGELYITAIDELHRVDGPTMVPKNMKQLALNQFVPWQPYDVSFITNYKLAKLEMKEIFHRATTTEIEMEFDTDSVSLITDILERVEICKNNTSSLTEAFAYGFASYATMQSDLLSSINGLYDALEDDFSEHDVSAEPVSYEEPESTTETETQQPANQDKTNSSENNAQEAEHVNEVASSSNEEPQASSSVESEEPQHFEKPSEEEINAYLSDDDDREDSLSQDPAIGLDDDVGFNKEEAIEITKSDIDEVKREKYASLLNISLENNGTSREEISQSMTELAVRTNKLERIDMDLRNGTITKDEATKLQNSPVTEDEVQVASEHVDQMLSHVESSVVHPRLPSPTTNVERTVNILSEIHSILESNQ</sequence>
<evidence type="ECO:0000256" key="1">
    <source>
        <dbReference type="SAM" id="MobiDB-lite"/>
    </source>
</evidence>
<reference evidence="4" key="1">
    <citation type="submission" date="2016-10" db="EMBL/GenBank/DDBJ databases">
        <title>The High Quality Genome of Vibrio alginolyticus K01M1.</title>
        <authorList>
            <person name="Wendling C."/>
            <person name="Chibani C.M."/>
            <person name="Hertel R."/>
            <person name="Sproer C."/>
            <person name="Bunk B."/>
            <person name="Overmann J."/>
            <person name="Roth O."/>
            <person name="Liesegang H."/>
        </authorList>
    </citation>
    <scope>NUCLEOTIDE SEQUENCE</scope>
    <source>
        <strain evidence="4">K05K4</strain>
        <plasmid evidence="4">pL289</plasmid>
    </source>
</reference>
<dbReference type="SUPFAM" id="SSF52540">
    <property type="entry name" value="P-loop containing nucleoside triphosphate hydrolases"/>
    <property type="match status" value="1"/>
</dbReference>
<keyword evidence="2" id="KW-1133">Transmembrane helix</keyword>
<accession>A0A1W6UFB2</accession>
<dbReference type="InterPro" id="IPR032689">
    <property type="entry name" value="TraG-D_C"/>
</dbReference>
<feature type="compositionally biased region" description="Low complexity" evidence="1">
    <location>
        <begin position="735"/>
        <end position="747"/>
    </location>
</feature>
<feature type="transmembrane region" description="Helical" evidence="2">
    <location>
        <begin position="43"/>
        <end position="64"/>
    </location>
</feature>
<feature type="region of interest" description="Disordered" evidence="1">
    <location>
        <begin position="690"/>
        <end position="760"/>
    </location>
</feature>
<dbReference type="EMBL" id="CP017904">
    <property type="protein sequence ID" value="ARP21728.1"/>
    <property type="molecule type" value="Genomic_DNA"/>
</dbReference>
<feature type="compositionally biased region" description="Polar residues" evidence="1">
    <location>
        <begin position="710"/>
        <end position="726"/>
    </location>
</feature>
<gene>
    <name evidence="4" type="ORF">K05K4_50190</name>
</gene>
<name>A0A1W6UFB2_VIBAL</name>
<feature type="domain" description="TraD/TraG TraM recognition site" evidence="3">
    <location>
        <begin position="439"/>
        <end position="558"/>
    </location>
</feature>
<dbReference type="InterPro" id="IPR027417">
    <property type="entry name" value="P-loop_NTPase"/>
</dbReference>
<evidence type="ECO:0000256" key="2">
    <source>
        <dbReference type="SAM" id="Phobius"/>
    </source>
</evidence>
<keyword evidence="4" id="KW-0614">Plasmid</keyword>
<keyword evidence="2" id="KW-0472">Membrane</keyword>